<accession>A0A8J3CKH9</accession>
<evidence type="ECO:0000256" key="1">
    <source>
        <dbReference type="ARBA" id="ARBA00022553"/>
    </source>
</evidence>
<feature type="domain" description="Response regulatory" evidence="7">
    <location>
        <begin position="27"/>
        <end position="143"/>
    </location>
</feature>
<dbReference type="SUPFAM" id="SSF52172">
    <property type="entry name" value="CheY-like"/>
    <property type="match status" value="1"/>
</dbReference>
<dbReference type="PROSITE" id="PS50043">
    <property type="entry name" value="HTH_LUXR_2"/>
    <property type="match status" value="1"/>
</dbReference>
<keyword evidence="9" id="KW-1185">Reference proteome</keyword>
<proteinExistence type="predicted"/>
<evidence type="ECO:0000313" key="8">
    <source>
        <dbReference type="EMBL" id="GGM82212.1"/>
    </source>
</evidence>
<dbReference type="CDD" id="cd17535">
    <property type="entry name" value="REC_NarL-like"/>
    <property type="match status" value="1"/>
</dbReference>
<dbReference type="InterPro" id="IPR058245">
    <property type="entry name" value="NreC/VraR/RcsB-like_REC"/>
</dbReference>
<dbReference type="InterPro" id="IPR001789">
    <property type="entry name" value="Sig_transdc_resp-reg_receiver"/>
</dbReference>
<gene>
    <name evidence="8" type="ORF">GCM10012275_61080</name>
</gene>
<dbReference type="SMART" id="SM00448">
    <property type="entry name" value="REC"/>
    <property type="match status" value="1"/>
</dbReference>
<dbReference type="PRINTS" id="PR00038">
    <property type="entry name" value="HTHLUXR"/>
</dbReference>
<dbReference type="SMART" id="SM00421">
    <property type="entry name" value="HTH_LUXR"/>
    <property type="match status" value="1"/>
</dbReference>
<dbReference type="PANTHER" id="PTHR43214:SF24">
    <property type="entry name" value="TRANSCRIPTIONAL REGULATORY PROTEIN NARL-RELATED"/>
    <property type="match status" value="1"/>
</dbReference>
<name>A0A8J3CKH9_9PSEU</name>
<evidence type="ECO:0000256" key="4">
    <source>
        <dbReference type="ARBA" id="ARBA00023163"/>
    </source>
</evidence>
<dbReference type="EMBL" id="BMMK01000055">
    <property type="protein sequence ID" value="GGM82212.1"/>
    <property type="molecule type" value="Genomic_DNA"/>
</dbReference>
<dbReference type="GO" id="GO:0006355">
    <property type="term" value="P:regulation of DNA-templated transcription"/>
    <property type="evidence" value="ECO:0007669"/>
    <property type="project" value="InterPro"/>
</dbReference>
<comment type="caution">
    <text evidence="8">The sequence shown here is derived from an EMBL/GenBank/DDBJ whole genome shotgun (WGS) entry which is preliminary data.</text>
</comment>
<keyword evidence="1 5" id="KW-0597">Phosphoprotein</keyword>
<dbReference type="GO" id="GO:0003677">
    <property type="term" value="F:DNA binding"/>
    <property type="evidence" value="ECO:0007669"/>
    <property type="project" value="UniProtKB-KW"/>
</dbReference>
<dbReference type="PANTHER" id="PTHR43214">
    <property type="entry name" value="TWO-COMPONENT RESPONSE REGULATOR"/>
    <property type="match status" value="1"/>
</dbReference>
<dbReference type="PROSITE" id="PS50110">
    <property type="entry name" value="RESPONSE_REGULATORY"/>
    <property type="match status" value="1"/>
</dbReference>
<reference evidence="8" key="1">
    <citation type="journal article" date="2014" name="Int. J. Syst. Evol. Microbiol.">
        <title>Complete genome sequence of Corynebacterium casei LMG S-19264T (=DSM 44701T), isolated from a smear-ripened cheese.</title>
        <authorList>
            <consortium name="US DOE Joint Genome Institute (JGI-PGF)"/>
            <person name="Walter F."/>
            <person name="Albersmeier A."/>
            <person name="Kalinowski J."/>
            <person name="Ruckert C."/>
        </authorList>
    </citation>
    <scope>NUCLEOTIDE SEQUENCE</scope>
    <source>
        <strain evidence="8">CGMCC 4.5737</strain>
    </source>
</reference>
<evidence type="ECO:0000256" key="5">
    <source>
        <dbReference type="PROSITE-ProRule" id="PRU00169"/>
    </source>
</evidence>
<evidence type="ECO:0000256" key="2">
    <source>
        <dbReference type="ARBA" id="ARBA00023015"/>
    </source>
</evidence>
<dbReference type="AlphaFoldDB" id="A0A8J3CKH9"/>
<dbReference type="InterPro" id="IPR039420">
    <property type="entry name" value="WalR-like"/>
</dbReference>
<dbReference type="Pfam" id="PF00196">
    <property type="entry name" value="GerE"/>
    <property type="match status" value="1"/>
</dbReference>
<dbReference type="Gene3D" id="3.40.50.2300">
    <property type="match status" value="1"/>
</dbReference>
<dbReference type="Pfam" id="PF00072">
    <property type="entry name" value="Response_reg"/>
    <property type="match status" value="1"/>
</dbReference>
<sequence>MCAAAKSCTHKGSTEHATPFGEASVIKVLLADDEDLVRSGLKMILRSSGDIEVVAECDDGSMVVELVRRHRPHVVLLDIRMREADGLAALRRLRELTDPPQVAMLTTFDVDEYVSEALRLGASGFLLKDTEPAQLVRAVRDLALGGAVLDPGVASRVLAALADEERVAEPARRLLAALSAREREVLSLIGQGMSNAEIGAALHLSEATVKGYVSAVLGKIGAVNRVQAALVAYRGGLIA</sequence>
<dbReference type="Proteomes" id="UP000637578">
    <property type="component" value="Unassembled WGS sequence"/>
</dbReference>
<dbReference type="SUPFAM" id="SSF46894">
    <property type="entry name" value="C-terminal effector domain of the bipartite response regulators"/>
    <property type="match status" value="1"/>
</dbReference>
<dbReference type="InterPro" id="IPR016032">
    <property type="entry name" value="Sig_transdc_resp-reg_C-effctor"/>
</dbReference>
<evidence type="ECO:0000259" key="6">
    <source>
        <dbReference type="PROSITE" id="PS50043"/>
    </source>
</evidence>
<keyword evidence="2" id="KW-0805">Transcription regulation</keyword>
<dbReference type="InterPro" id="IPR011006">
    <property type="entry name" value="CheY-like_superfamily"/>
</dbReference>
<dbReference type="PROSITE" id="PS00622">
    <property type="entry name" value="HTH_LUXR_1"/>
    <property type="match status" value="1"/>
</dbReference>
<feature type="modified residue" description="4-aspartylphosphate" evidence="5">
    <location>
        <position position="78"/>
    </location>
</feature>
<dbReference type="CDD" id="cd06170">
    <property type="entry name" value="LuxR_C_like"/>
    <property type="match status" value="1"/>
</dbReference>
<protein>
    <submittedName>
        <fullName evidence="8">DNA-binding response regulator</fullName>
    </submittedName>
</protein>
<reference evidence="8" key="2">
    <citation type="submission" date="2020-09" db="EMBL/GenBank/DDBJ databases">
        <authorList>
            <person name="Sun Q."/>
            <person name="Zhou Y."/>
        </authorList>
    </citation>
    <scope>NUCLEOTIDE SEQUENCE</scope>
    <source>
        <strain evidence="8">CGMCC 4.5737</strain>
    </source>
</reference>
<evidence type="ECO:0000256" key="3">
    <source>
        <dbReference type="ARBA" id="ARBA00023125"/>
    </source>
</evidence>
<feature type="domain" description="HTH luxR-type" evidence="6">
    <location>
        <begin position="171"/>
        <end position="236"/>
    </location>
</feature>
<evidence type="ECO:0000313" key="9">
    <source>
        <dbReference type="Proteomes" id="UP000637578"/>
    </source>
</evidence>
<keyword evidence="4" id="KW-0804">Transcription</keyword>
<keyword evidence="3 8" id="KW-0238">DNA-binding</keyword>
<dbReference type="InterPro" id="IPR000792">
    <property type="entry name" value="Tscrpt_reg_LuxR_C"/>
</dbReference>
<dbReference type="GO" id="GO:0000160">
    <property type="term" value="P:phosphorelay signal transduction system"/>
    <property type="evidence" value="ECO:0007669"/>
    <property type="project" value="InterPro"/>
</dbReference>
<evidence type="ECO:0000259" key="7">
    <source>
        <dbReference type="PROSITE" id="PS50110"/>
    </source>
</evidence>
<organism evidence="8 9">
    <name type="scientific">Longimycelium tulufanense</name>
    <dbReference type="NCBI Taxonomy" id="907463"/>
    <lineage>
        <taxon>Bacteria</taxon>
        <taxon>Bacillati</taxon>
        <taxon>Actinomycetota</taxon>
        <taxon>Actinomycetes</taxon>
        <taxon>Pseudonocardiales</taxon>
        <taxon>Pseudonocardiaceae</taxon>
        <taxon>Longimycelium</taxon>
    </lineage>
</organism>